<organism evidence="1 2">
    <name type="scientific">Roseomonas fluvialis</name>
    <dbReference type="NCBI Taxonomy" id="1750527"/>
    <lineage>
        <taxon>Bacteria</taxon>
        <taxon>Pseudomonadati</taxon>
        <taxon>Pseudomonadota</taxon>
        <taxon>Alphaproteobacteria</taxon>
        <taxon>Acetobacterales</taxon>
        <taxon>Roseomonadaceae</taxon>
        <taxon>Roseomonas</taxon>
    </lineage>
</organism>
<accession>A0ABM7XYC4</accession>
<evidence type="ECO:0000313" key="1">
    <source>
        <dbReference type="EMBL" id="BDG70493.1"/>
    </source>
</evidence>
<dbReference type="Proteomes" id="UP000831327">
    <property type="component" value="Chromosome"/>
</dbReference>
<sequence>MVLGFRSGPLIEEDVRHAILVSDGNAAVVLEQPLSFALRAATGALRPVIAVPEIRRTRSSVLVQR</sequence>
<name>A0ABM7XYC4_9PROT</name>
<evidence type="ECO:0000313" key="2">
    <source>
        <dbReference type="Proteomes" id="UP000831327"/>
    </source>
</evidence>
<protein>
    <submittedName>
        <fullName evidence="1">Uncharacterized protein</fullName>
    </submittedName>
</protein>
<proteinExistence type="predicted"/>
<gene>
    <name evidence="1" type="ORF">Rmf_04220</name>
</gene>
<reference evidence="1 2" key="1">
    <citation type="journal article" date="2016" name="Microbes Environ.">
        <title>Phylogenetically diverse aerobic anoxygenic phototrophic bacteria isolated from epilithic biofilms in Tama river, Japan.</title>
        <authorList>
            <person name="Hirose S."/>
            <person name="Matsuura K."/>
            <person name="Haruta S."/>
        </authorList>
    </citation>
    <scope>NUCLEOTIDE SEQUENCE [LARGE SCALE GENOMIC DNA]</scope>
    <source>
        <strain evidence="1 2">S08</strain>
    </source>
</reference>
<keyword evidence="2" id="KW-1185">Reference proteome</keyword>
<dbReference type="EMBL" id="AP025637">
    <property type="protein sequence ID" value="BDG70493.1"/>
    <property type="molecule type" value="Genomic_DNA"/>
</dbReference>